<sequence>CEPCCRVHPFGGRIKIDCPLYKSSGNKLVSIIRAHYDMCDEPYMNIRTGIINFMREIPNTFKNYLLWTIHPALTQERQESQDAHKIADMYNTMQIFLQNMFH</sequence>
<evidence type="ECO:0000313" key="2">
    <source>
        <dbReference type="WBParaSite" id="nRc.2.0.1.t07406-RA"/>
    </source>
</evidence>
<accession>A0A915HZX9</accession>
<proteinExistence type="predicted"/>
<reference evidence="2" key="1">
    <citation type="submission" date="2022-11" db="UniProtKB">
        <authorList>
            <consortium name="WormBaseParasite"/>
        </authorList>
    </citation>
    <scope>IDENTIFICATION</scope>
</reference>
<dbReference type="AlphaFoldDB" id="A0A915HZX9"/>
<dbReference type="Proteomes" id="UP000887565">
    <property type="component" value="Unplaced"/>
</dbReference>
<evidence type="ECO:0000313" key="1">
    <source>
        <dbReference type="Proteomes" id="UP000887565"/>
    </source>
</evidence>
<dbReference type="WBParaSite" id="nRc.2.0.1.t07406-RA">
    <property type="protein sequence ID" value="nRc.2.0.1.t07406-RA"/>
    <property type="gene ID" value="nRc.2.0.1.g07406"/>
</dbReference>
<name>A0A915HZX9_ROMCU</name>
<protein>
    <submittedName>
        <fullName evidence="2">Uncharacterized protein</fullName>
    </submittedName>
</protein>
<keyword evidence="1" id="KW-1185">Reference proteome</keyword>
<organism evidence="1 2">
    <name type="scientific">Romanomermis culicivorax</name>
    <name type="common">Nematode worm</name>
    <dbReference type="NCBI Taxonomy" id="13658"/>
    <lineage>
        <taxon>Eukaryota</taxon>
        <taxon>Metazoa</taxon>
        <taxon>Ecdysozoa</taxon>
        <taxon>Nematoda</taxon>
        <taxon>Enoplea</taxon>
        <taxon>Dorylaimia</taxon>
        <taxon>Mermithida</taxon>
        <taxon>Mermithoidea</taxon>
        <taxon>Mermithidae</taxon>
        <taxon>Romanomermis</taxon>
    </lineage>
</organism>